<dbReference type="InterPro" id="IPR014710">
    <property type="entry name" value="RmlC-like_jellyroll"/>
</dbReference>
<evidence type="ECO:0000256" key="1">
    <source>
        <dbReference type="ARBA" id="ARBA00022723"/>
    </source>
</evidence>
<dbReference type="CDD" id="cd02208">
    <property type="entry name" value="cupin_RmlC-like"/>
    <property type="match status" value="1"/>
</dbReference>
<dbReference type="Gene3D" id="2.60.120.10">
    <property type="entry name" value="Jelly Rolls"/>
    <property type="match status" value="1"/>
</dbReference>
<dbReference type="PANTHER" id="PTHR35848">
    <property type="entry name" value="OXALATE-BINDING PROTEIN"/>
    <property type="match status" value="1"/>
</dbReference>
<evidence type="ECO:0000259" key="2">
    <source>
        <dbReference type="Pfam" id="PF07883"/>
    </source>
</evidence>
<feature type="domain" description="Cupin type-2" evidence="2">
    <location>
        <begin position="35"/>
        <end position="109"/>
    </location>
</feature>
<name>A0A6B0T2Q8_9EURY</name>
<dbReference type="InterPro" id="IPR013096">
    <property type="entry name" value="Cupin_2"/>
</dbReference>
<sequence length="156" mass="16768">MNTVDLDDLDPQSNPMNSDSVADALDAAEFAMNYYVLEPGEEFTGGLHAHLDQEEAFVVLEGEATFEVQESPTADSETVTVGEEEMIRFPAGEYQQGRNESDDVVRALALGAPQESSDIRVAAPCQACGDSDYLEFVATEAGAMVECPECGESFEA</sequence>
<keyword evidence="1" id="KW-0479">Metal-binding</keyword>
<dbReference type="RefSeq" id="WP_159762650.1">
    <property type="nucleotide sequence ID" value="NZ_WUUT01000001.1"/>
</dbReference>
<dbReference type="InterPro" id="IPR051610">
    <property type="entry name" value="GPI/OXD"/>
</dbReference>
<dbReference type="PANTHER" id="PTHR35848:SF9">
    <property type="entry name" value="SLL1358 PROTEIN"/>
    <property type="match status" value="1"/>
</dbReference>
<dbReference type="EMBL" id="WUUT01000001">
    <property type="protein sequence ID" value="MXR50526.1"/>
    <property type="molecule type" value="Genomic_DNA"/>
</dbReference>
<dbReference type="SUPFAM" id="SSF51182">
    <property type="entry name" value="RmlC-like cupins"/>
    <property type="match status" value="1"/>
</dbReference>
<gene>
    <name evidence="3" type="ORF">GRX03_02745</name>
</gene>
<comment type="caution">
    <text evidence="3">The sequence shown here is derived from an EMBL/GenBank/DDBJ whole genome shotgun (WGS) entry which is preliminary data.</text>
</comment>
<keyword evidence="4" id="KW-1185">Reference proteome</keyword>
<dbReference type="AlphaFoldDB" id="A0A6B0T2Q8"/>
<dbReference type="Pfam" id="PF07883">
    <property type="entry name" value="Cupin_2"/>
    <property type="match status" value="1"/>
</dbReference>
<protein>
    <submittedName>
        <fullName evidence="3">Cupin domain-containing protein</fullName>
    </submittedName>
</protein>
<reference evidence="3 4" key="1">
    <citation type="submission" date="2019-12" db="EMBL/GenBank/DDBJ databases">
        <title>Isolation and characterization of three novel carbon monoxide-oxidizing members of Halobacteria from salione crusts and soils.</title>
        <authorList>
            <person name="Myers M.R."/>
            <person name="King G.M."/>
        </authorList>
    </citation>
    <scope>NUCLEOTIDE SEQUENCE [LARGE SCALE GENOMIC DNA]</scope>
    <source>
        <strain evidence="3 4">WSH3</strain>
    </source>
</reference>
<dbReference type="InterPro" id="IPR011051">
    <property type="entry name" value="RmlC_Cupin_sf"/>
</dbReference>
<dbReference type="OrthoDB" id="190812at2157"/>
<evidence type="ECO:0000313" key="3">
    <source>
        <dbReference type="EMBL" id="MXR50526.1"/>
    </source>
</evidence>
<accession>A0A6B0T2Q8</accession>
<proteinExistence type="predicted"/>
<dbReference type="Proteomes" id="UP000466535">
    <property type="component" value="Unassembled WGS sequence"/>
</dbReference>
<organism evidence="3 4">
    <name type="scientific">Halovenus carboxidivorans</name>
    <dbReference type="NCBI Taxonomy" id="2692199"/>
    <lineage>
        <taxon>Archaea</taxon>
        <taxon>Methanobacteriati</taxon>
        <taxon>Methanobacteriota</taxon>
        <taxon>Stenosarchaea group</taxon>
        <taxon>Halobacteria</taxon>
        <taxon>Halobacteriales</taxon>
        <taxon>Haloarculaceae</taxon>
        <taxon>Halovenus</taxon>
    </lineage>
</organism>
<evidence type="ECO:0000313" key="4">
    <source>
        <dbReference type="Proteomes" id="UP000466535"/>
    </source>
</evidence>
<dbReference type="GO" id="GO:0046872">
    <property type="term" value="F:metal ion binding"/>
    <property type="evidence" value="ECO:0007669"/>
    <property type="project" value="UniProtKB-KW"/>
</dbReference>